<proteinExistence type="predicted"/>
<name>A0A822MVU7_9VIBR</name>
<keyword evidence="4" id="KW-1185">Reference proteome</keyword>
<feature type="transmembrane region" description="Helical" evidence="1">
    <location>
        <begin position="76"/>
        <end position="94"/>
    </location>
</feature>
<keyword evidence="1" id="KW-1133">Transmembrane helix</keyword>
<evidence type="ECO:0008006" key="6">
    <source>
        <dbReference type="Google" id="ProtNLM"/>
    </source>
</evidence>
<keyword evidence="1" id="KW-0812">Transmembrane</keyword>
<evidence type="ECO:0000313" key="5">
    <source>
        <dbReference type="Proteomes" id="UP000049495"/>
    </source>
</evidence>
<evidence type="ECO:0000313" key="4">
    <source>
        <dbReference type="Proteomes" id="UP000049077"/>
    </source>
</evidence>
<reference evidence="2 4" key="1">
    <citation type="submission" date="2014-06" db="EMBL/GenBank/DDBJ databases">
        <authorList>
            <person name="Le Roux F."/>
        </authorList>
    </citation>
    <scope>NUCLEOTIDE SEQUENCE</scope>
    <source>
        <strain evidence="3 4">J5-4</strain>
        <strain evidence="2">J5-5</strain>
    </source>
</reference>
<dbReference type="Proteomes" id="UP000049495">
    <property type="component" value="Unassembled WGS sequence"/>
</dbReference>
<comment type="caution">
    <text evidence="2">The sequence shown here is derived from an EMBL/GenBank/DDBJ whole genome shotgun (WGS) entry which is preliminary data.</text>
</comment>
<dbReference type="Proteomes" id="UP000049077">
    <property type="component" value="Unassembled WGS sequence"/>
</dbReference>
<evidence type="ECO:0000313" key="3">
    <source>
        <dbReference type="EMBL" id="CDT45038.1"/>
    </source>
</evidence>
<protein>
    <recommendedName>
        <fullName evidence="6">Hemolysin XhlA</fullName>
    </recommendedName>
</protein>
<evidence type="ECO:0000256" key="1">
    <source>
        <dbReference type="SAM" id="Phobius"/>
    </source>
</evidence>
<organism evidence="2 5">
    <name type="scientific">Vibrio crassostreae</name>
    <dbReference type="NCBI Taxonomy" id="246167"/>
    <lineage>
        <taxon>Bacteria</taxon>
        <taxon>Pseudomonadati</taxon>
        <taxon>Pseudomonadota</taxon>
        <taxon>Gammaproteobacteria</taxon>
        <taxon>Vibrionales</taxon>
        <taxon>Vibrionaceae</taxon>
        <taxon>Vibrio</taxon>
    </lineage>
</organism>
<dbReference type="EMBL" id="CCJX01000135">
    <property type="protein sequence ID" value="CDT45038.1"/>
    <property type="molecule type" value="Genomic_DNA"/>
</dbReference>
<reference evidence="5" key="2">
    <citation type="submission" date="2014-06" db="EMBL/GenBank/DDBJ databases">
        <authorList>
            <person name="Le Roux Frederique"/>
        </authorList>
    </citation>
    <scope>NUCLEOTIDE SEQUENCE [LARGE SCALE GENOMIC DNA]</scope>
    <source>
        <strain evidence="5">J5-5</strain>
    </source>
</reference>
<dbReference type="RefSeq" id="WP_048659360.1">
    <property type="nucleotide sequence ID" value="NZ_AP025478.1"/>
</dbReference>
<dbReference type="EMBL" id="CCJV01000065">
    <property type="protein sequence ID" value="CDT17053.1"/>
    <property type="molecule type" value="Genomic_DNA"/>
</dbReference>
<dbReference type="AlphaFoldDB" id="A0A822MVU7"/>
<dbReference type="OrthoDB" id="9937425at2"/>
<evidence type="ECO:0000313" key="2">
    <source>
        <dbReference type="EMBL" id="CDT17053.1"/>
    </source>
</evidence>
<gene>
    <name evidence="3" type="ORF">VCR4J5_50004</name>
    <name evidence="2" type="ORF">VCR5J5_1570012</name>
</gene>
<dbReference type="Gene3D" id="6.10.250.2540">
    <property type="match status" value="1"/>
</dbReference>
<dbReference type="GeneID" id="93903474"/>
<sequence length="95" mass="11386">MKNHMNQDNNNDITQKDLLKLLFDQAQHNATREELMALENRTNQRFDKIDERFDKIDERFEKLEAKFDKKFDRMNWLLVTTLVGVIASLAIQVFK</sequence>
<accession>A0A822MVU7</accession>
<keyword evidence="1" id="KW-0472">Membrane</keyword>